<comment type="function">
    <text evidence="6">Peptidoglycan polymerase that is essential for cell wall elongation.</text>
</comment>
<dbReference type="GO" id="GO:0071555">
    <property type="term" value="P:cell wall organization"/>
    <property type="evidence" value="ECO:0007669"/>
    <property type="project" value="UniProtKB-KW"/>
</dbReference>
<evidence type="ECO:0000256" key="6">
    <source>
        <dbReference type="HAMAP-Rule" id="MF_02079"/>
    </source>
</evidence>
<name>A0A0M8K6V9_9CHLR</name>
<feature type="transmembrane region" description="Helical" evidence="6">
    <location>
        <begin position="42"/>
        <end position="62"/>
    </location>
</feature>
<dbReference type="Proteomes" id="UP000050502">
    <property type="component" value="Unassembled WGS sequence"/>
</dbReference>
<evidence type="ECO:0000256" key="1">
    <source>
        <dbReference type="ARBA" id="ARBA00004141"/>
    </source>
</evidence>
<reference evidence="8 10" key="2">
    <citation type="submission" date="2015-07" db="EMBL/GenBank/DDBJ databases">
        <title>Whole genome sequence of Ardenticatena maritima DSM 23922.</title>
        <authorList>
            <person name="Hemp J."/>
            <person name="Ward L.M."/>
            <person name="Pace L.A."/>
            <person name="Fischer W.W."/>
        </authorList>
    </citation>
    <scope>NUCLEOTIDE SEQUENCE [LARGE SCALE GENOMIC DNA]</scope>
    <source>
        <strain evidence="8 10">110S</strain>
    </source>
</reference>
<keyword evidence="2 6" id="KW-0812">Transmembrane</keyword>
<feature type="transmembrane region" description="Helical" evidence="6">
    <location>
        <begin position="69"/>
        <end position="89"/>
    </location>
</feature>
<reference evidence="9" key="3">
    <citation type="submission" date="2015-08" db="EMBL/GenBank/DDBJ databases">
        <title>Draft Genome Sequence of a Heterotrophic Facultative Anaerobic Bacterium Ardenticatena maritima Strain 110S.</title>
        <authorList>
            <person name="Kawaichi S."/>
            <person name="Yoshida T."/>
            <person name="Sako Y."/>
            <person name="Nakamura R."/>
        </authorList>
    </citation>
    <scope>NUCLEOTIDE SEQUENCE [LARGE SCALE GENOMIC DNA]</scope>
    <source>
        <strain evidence="9">110S</strain>
    </source>
</reference>
<keyword evidence="4 6" id="KW-1133">Transmembrane helix</keyword>
<protein>
    <recommendedName>
        <fullName evidence="6">Peptidoglycan glycosyltransferase RodA</fullName>
        <shortName evidence="6">PGT</shortName>
        <ecNumber evidence="6">2.4.99.28</ecNumber>
    </recommendedName>
    <alternativeName>
        <fullName evidence="6">Cell elongation protein RodA</fullName>
    </alternativeName>
    <alternativeName>
        <fullName evidence="6">Cell wall polymerase</fullName>
    </alternativeName>
    <alternativeName>
        <fullName evidence="6">Peptidoglycan polymerase</fullName>
        <shortName evidence="6">PG polymerase</shortName>
    </alternativeName>
</protein>
<sequence>MRRALNAFDYALLGVVLVIMTFGVLMIYSAQPAPEDGQMPFVTRQLIWIAIGLVGMLLASAVDYRLLGYFVRVLYVGIVAALAVVLALGSTSFGAQRWFSIMFFTIQPSELSKLVLILTLAHYLGHRPFDWKALIGSFILTAIPAVLVFLQPSLSVALSLFAIWGGMVFVAGLPWRYMVGAAAAVGAAAPLIWTQVLQEYQRQRVMIFLNPLADPLGEGYNLVQSRIAIGSGGLWGQGYMHGSQSQLGYLRVRHTDFIFTVVAEELGFVGALLLMALFVFLLWRLLNIAQRATDRYGRFIVVGVMTMIFFQVVVNIGVNVGLVPPTGVVLPLFSYGGSNLITMLIGLGLVQNVAMRYKRFTFE</sequence>
<dbReference type="InterPro" id="IPR011923">
    <property type="entry name" value="RodA/MrdB"/>
</dbReference>
<keyword evidence="5 6" id="KW-0472">Membrane</keyword>
<dbReference type="Pfam" id="PF01098">
    <property type="entry name" value="FTSW_RODA_SPOVE"/>
    <property type="match status" value="1"/>
</dbReference>
<dbReference type="GO" id="GO:0005886">
    <property type="term" value="C:plasma membrane"/>
    <property type="evidence" value="ECO:0007669"/>
    <property type="project" value="UniProtKB-SubCell"/>
</dbReference>
<reference evidence="7 9" key="1">
    <citation type="journal article" date="2015" name="Genome Announc.">
        <title>Draft Genome Sequence of a Heterotrophic Facultative Anaerobic Thermophilic Bacterium, Ardenticatena maritima Strain 110ST.</title>
        <authorList>
            <person name="Kawaichi S."/>
            <person name="Yoshida T."/>
            <person name="Sako Y."/>
            <person name="Nakamura R."/>
        </authorList>
    </citation>
    <scope>NUCLEOTIDE SEQUENCE [LARGE SCALE GENOMIC DNA]</scope>
    <source>
        <strain evidence="7 9">110S</strain>
    </source>
</reference>
<dbReference type="Proteomes" id="UP000037784">
    <property type="component" value="Unassembled WGS sequence"/>
</dbReference>
<dbReference type="RefSeq" id="WP_054491651.1">
    <property type="nucleotide sequence ID" value="NZ_BBZA01000009.1"/>
</dbReference>
<proteinExistence type="inferred from homology"/>
<dbReference type="STRING" id="872965.SE16_07285"/>
<comment type="subcellular location">
    <subcellularLocation>
        <location evidence="6">Cell membrane</location>
        <topology evidence="6">Multi-pass membrane protein</topology>
    </subcellularLocation>
    <subcellularLocation>
        <location evidence="1">Membrane</location>
        <topology evidence="1">Multi-pass membrane protein</topology>
    </subcellularLocation>
</comment>
<dbReference type="InParanoid" id="A0A0M8K6V9"/>
<evidence type="ECO:0000256" key="2">
    <source>
        <dbReference type="ARBA" id="ARBA00022692"/>
    </source>
</evidence>
<evidence type="ECO:0000313" key="7">
    <source>
        <dbReference type="EMBL" id="GAP61699.1"/>
    </source>
</evidence>
<dbReference type="EMBL" id="LGKN01000004">
    <property type="protein sequence ID" value="KPL88563.1"/>
    <property type="molecule type" value="Genomic_DNA"/>
</dbReference>
<dbReference type="OrthoDB" id="9812661at2"/>
<evidence type="ECO:0000313" key="9">
    <source>
        <dbReference type="Proteomes" id="UP000037784"/>
    </source>
</evidence>
<dbReference type="InterPro" id="IPR001182">
    <property type="entry name" value="FtsW/RodA"/>
</dbReference>
<feature type="transmembrane region" description="Helical" evidence="6">
    <location>
        <begin position="133"/>
        <end position="150"/>
    </location>
</feature>
<dbReference type="HAMAP" id="MF_02079">
    <property type="entry name" value="PGT_RodA"/>
    <property type="match status" value="1"/>
</dbReference>
<evidence type="ECO:0000313" key="8">
    <source>
        <dbReference type="EMBL" id="KPL88563.1"/>
    </source>
</evidence>
<dbReference type="EC" id="2.4.99.28" evidence="6"/>
<keyword evidence="6" id="KW-0573">Peptidoglycan synthesis</keyword>
<keyword evidence="3 6" id="KW-0133">Cell shape</keyword>
<dbReference type="GO" id="GO:0009252">
    <property type="term" value="P:peptidoglycan biosynthetic process"/>
    <property type="evidence" value="ECO:0007669"/>
    <property type="project" value="UniProtKB-UniRule"/>
</dbReference>
<feature type="transmembrane region" description="Helical" evidence="6">
    <location>
        <begin position="7"/>
        <end position="30"/>
    </location>
</feature>
<keyword evidence="6" id="KW-0328">Glycosyltransferase</keyword>
<dbReference type="GO" id="GO:0008360">
    <property type="term" value="P:regulation of cell shape"/>
    <property type="evidence" value="ECO:0007669"/>
    <property type="project" value="UniProtKB-KW"/>
</dbReference>
<dbReference type="GO" id="GO:0008955">
    <property type="term" value="F:peptidoglycan glycosyltransferase activity"/>
    <property type="evidence" value="ECO:0007669"/>
    <property type="project" value="UniProtKB-UniRule"/>
</dbReference>
<comment type="similarity">
    <text evidence="6">Belongs to the SEDS family. MrdB/RodA subfamily.</text>
</comment>
<evidence type="ECO:0000256" key="4">
    <source>
        <dbReference type="ARBA" id="ARBA00022989"/>
    </source>
</evidence>
<evidence type="ECO:0000256" key="5">
    <source>
        <dbReference type="ARBA" id="ARBA00023136"/>
    </source>
</evidence>
<dbReference type="PANTHER" id="PTHR30474">
    <property type="entry name" value="CELL CYCLE PROTEIN"/>
    <property type="match status" value="1"/>
</dbReference>
<dbReference type="UniPathway" id="UPA00219"/>
<dbReference type="GO" id="GO:0032153">
    <property type="term" value="C:cell division site"/>
    <property type="evidence" value="ECO:0007669"/>
    <property type="project" value="TreeGrafter"/>
</dbReference>
<feature type="transmembrane region" description="Helical" evidence="6">
    <location>
        <begin position="156"/>
        <end position="173"/>
    </location>
</feature>
<feature type="transmembrane region" description="Helical" evidence="6">
    <location>
        <begin position="266"/>
        <end position="286"/>
    </location>
</feature>
<dbReference type="AlphaFoldDB" id="A0A0M8K6V9"/>
<dbReference type="PANTHER" id="PTHR30474:SF1">
    <property type="entry name" value="PEPTIDOGLYCAN GLYCOSYLTRANSFERASE MRDB"/>
    <property type="match status" value="1"/>
</dbReference>
<accession>A0A0M8K6V9</accession>
<keyword evidence="6" id="KW-0808">Transferase</keyword>
<evidence type="ECO:0000256" key="3">
    <source>
        <dbReference type="ARBA" id="ARBA00022960"/>
    </source>
</evidence>
<keyword evidence="6" id="KW-0961">Cell wall biogenesis/degradation</keyword>
<comment type="catalytic activity">
    <reaction evidence="6">
        <text>[GlcNAc-(1-&gt;4)-Mur2Ac(oyl-L-Ala-gamma-D-Glu-L-Lys-D-Ala-D-Ala)](n)-di-trans,octa-cis-undecaprenyl diphosphate + beta-D-GlcNAc-(1-&gt;4)-Mur2Ac(oyl-L-Ala-gamma-D-Glu-L-Lys-D-Ala-D-Ala)-di-trans,octa-cis-undecaprenyl diphosphate = [GlcNAc-(1-&gt;4)-Mur2Ac(oyl-L-Ala-gamma-D-Glu-L-Lys-D-Ala-D-Ala)](n+1)-di-trans,octa-cis-undecaprenyl diphosphate + di-trans,octa-cis-undecaprenyl diphosphate + H(+)</text>
        <dbReference type="Rhea" id="RHEA:23708"/>
        <dbReference type="Rhea" id="RHEA-COMP:9602"/>
        <dbReference type="Rhea" id="RHEA-COMP:9603"/>
        <dbReference type="ChEBI" id="CHEBI:15378"/>
        <dbReference type="ChEBI" id="CHEBI:58405"/>
        <dbReference type="ChEBI" id="CHEBI:60033"/>
        <dbReference type="ChEBI" id="CHEBI:78435"/>
        <dbReference type="EC" id="2.4.99.28"/>
    </reaction>
</comment>
<keyword evidence="6" id="KW-1003">Cell membrane</keyword>
<feature type="transmembrane region" description="Helical" evidence="6">
    <location>
        <begin position="328"/>
        <end position="350"/>
    </location>
</feature>
<comment type="pathway">
    <text evidence="6">Cell wall biogenesis; peptidoglycan biosynthesis.</text>
</comment>
<evidence type="ECO:0000313" key="10">
    <source>
        <dbReference type="Proteomes" id="UP000050502"/>
    </source>
</evidence>
<keyword evidence="9" id="KW-1185">Reference proteome</keyword>
<dbReference type="EMBL" id="BBZA01000009">
    <property type="protein sequence ID" value="GAP61699.1"/>
    <property type="molecule type" value="Genomic_DNA"/>
</dbReference>
<organism evidence="7 9">
    <name type="scientific">Ardenticatena maritima</name>
    <dbReference type="NCBI Taxonomy" id="872965"/>
    <lineage>
        <taxon>Bacteria</taxon>
        <taxon>Bacillati</taxon>
        <taxon>Chloroflexota</taxon>
        <taxon>Ardenticatenia</taxon>
        <taxon>Ardenticatenales</taxon>
        <taxon>Ardenticatenaceae</taxon>
        <taxon>Ardenticatena</taxon>
    </lineage>
</organism>
<dbReference type="GO" id="GO:0051301">
    <property type="term" value="P:cell division"/>
    <property type="evidence" value="ECO:0007669"/>
    <property type="project" value="InterPro"/>
</dbReference>
<dbReference type="GO" id="GO:0015648">
    <property type="term" value="F:lipid-linked peptidoglycan transporter activity"/>
    <property type="evidence" value="ECO:0007669"/>
    <property type="project" value="TreeGrafter"/>
</dbReference>
<dbReference type="PATRIC" id="fig|872965.6.peg.1499"/>
<feature type="transmembrane region" description="Helical" evidence="6">
    <location>
        <begin position="298"/>
        <end position="322"/>
    </location>
</feature>
<dbReference type="NCBIfam" id="TIGR02210">
    <property type="entry name" value="rodA_shape"/>
    <property type="match status" value="1"/>
</dbReference>
<comment type="caution">
    <text evidence="7">The sequence shown here is derived from an EMBL/GenBank/DDBJ whole genome shotgun (WGS) entry which is preliminary data.</text>
</comment>
<gene>
    <name evidence="6 7" type="primary">rodA</name>
    <name evidence="7" type="ORF">ARMA_0122</name>
    <name evidence="8" type="ORF">SE16_07285</name>
</gene>